<dbReference type="EMBL" id="CP065321">
    <property type="protein sequence ID" value="QQR31871.1"/>
    <property type="molecule type" value="Genomic_DNA"/>
</dbReference>
<organism evidence="4 6">
    <name type="scientific">Acutalibacter muris</name>
    <dbReference type="NCBI Taxonomy" id="1796620"/>
    <lineage>
        <taxon>Bacteria</taxon>
        <taxon>Bacillati</taxon>
        <taxon>Bacillota</taxon>
        <taxon>Clostridia</taxon>
        <taxon>Eubacteriales</taxon>
        <taxon>Acutalibacteraceae</taxon>
        <taxon>Acutalibacter</taxon>
    </lineage>
</organism>
<proteinExistence type="predicted"/>
<evidence type="ECO:0000259" key="2">
    <source>
        <dbReference type="Pfam" id="PF00248"/>
    </source>
</evidence>
<dbReference type="Pfam" id="PF00248">
    <property type="entry name" value="Aldo_ket_red"/>
    <property type="match status" value="1"/>
</dbReference>
<dbReference type="AlphaFoldDB" id="A0A1Z2XVV5"/>
<keyword evidence="5" id="KW-1185">Reference proteome</keyword>
<sequence>METRILGKDLKVSAIGLGCMGLSHANGAPTEENEAVRLLREAVEDGYTFFDTAETYGYKEDPHHNEKLLGKAFSGMRGKLVIATKFGVWFDYSENEYHPKLNADSRPETIRKSVDESLKRLNTDYIDLYYQHRVDPNVEPETVAEVMSELIKEGKIRHWGVSMASEDYIRRAHAVCPLTASQNVYSLIAPDESLFSTFEELNIGLVSCCPIAKGLLTGAYTKGQEFEQGDYRRGSAWFSDETMDKTQPLLDYLTQLGKEKNATLGQLSLAWMINKKPWIVPIPGTRKSSRLKENAGAGDIRLTAEEVAGIDAAITIGTT</sequence>
<evidence type="ECO:0000256" key="1">
    <source>
        <dbReference type="ARBA" id="ARBA00023002"/>
    </source>
</evidence>
<reference evidence="4 6" key="3">
    <citation type="submission" date="2020-11" db="EMBL/GenBank/DDBJ databases">
        <title>Closed and high quality bacterial genomes of the OMM12 community.</title>
        <authorList>
            <person name="Marbouty M."/>
            <person name="Lamy-Besnier Q."/>
            <person name="Debarbieux L."/>
            <person name="Koszul R."/>
        </authorList>
    </citation>
    <scope>NUCLEOTIDE SEQUENCE [LARGE SCALE GENOMIC DNA]</scope>
    <source>
        <strain evidence="4 6">KB18</strain>
    </source>
</reference>
<dbReference type="EMBL" id="CP021422">
    <property type="protein sequence ID" value="ASB42574.1"/>
    <property type="molecule type" value="Genomic_DNA"/>
</dbReference>
<dbReference type="Proteomes" id="UP000196710">
    <property type="component" value="Chromosome"/>
</dbReference>
<name>A0A1Z2XVV5_9FIRM</name>
<dbReference type="InterPro" id="IPR036812">
    <property type="entry name" value="NAD(P)_OxRdtase_dom_sf"/>
</dbReference>
<keyword evidence="1" id="KW-0560">Oxidoreductase</keyword>
<accession>A0A1Z2XVV5</accession>
<dbReference type="GO" id="GO:0016491">
    <property type="term" value="F:oxidoreductase activity"/>
    <property type="evidence" value="ECO:0007669"/>
    <property type="project" value="UniProtKB-KW"/>
</dbReference>
<dbReference type="SUPFAM" id="SSF51430">
    <property type="entry name" value="NAD(P)-linked oxidoreductase"/>
    <property type="match status" value="1"/>
</dbReference>
<gene>
    <name evidence="3" type="ORF">ADH66_19170</name>
    <name evidence="4" type="ORF">I5Q82_09600</name>
</gene>
<dbReference type="InterPro" id="IPR023210">
    <property type="entry name" value="NADP_OxRdtase_dom"/>
</dbReference>
<evidence type="ECO:0000313" key="6">
    <source>
        <dbReference type="Proteomes" id="UP000596035"/>
    </source>
</evidence>
<dbReference type="RefSeq" id="WP_066537479.1">
    <property type="nucleotide sequence ID" value="NZ_CP021422.1"/>
</dbReference>
<evidence type="ECO:0000313" key="5">
    <source>
        <dbReference type="Proteomes" id="UP000196710"/>
    </source>
</evidence>
<dbReference type="InterPro" id="IPR050791">
    <property type="entry name" value="Aldo-Keto_reductase"/>
</dbReference>
<feature type="domain" description="NADP-dependent oxidoreductase" evidence="2">
    <location>
        <begin position="15"/>
        <end position="313"/>
    </location>
</feature>
<dbReference type="PANTHER" id="PTHR43625:SF40">
    <property type="entry name" value="ALDO-KETO REDUCTASE YAKC [NADP(+)]"/>
    <property type="match status" value="1"/>
</dbReference>
<evidence type="ECO:0000313" key="3">
    <source>
        <dbReference type="EMBL" id="ASB42574.1"/>
    </source>
</evidence>
<protein>
    <submittedName>
        <fullName evidence="4">Aldo/keto reductase</fullName>
    </submittedName>
</protein>
<reference evidence="5" key="2">
    <citation type="submission" date="2017-05" db="EMBL/GenBank/DDBJ databases">
        <title>Improved OligoMM genomes.</title>
        <authorList>
            <person name="Garzetti D."/>
        </authorList>
    </citation>
    <scope>NUCLEOTIDE SEQUENCE [LARGE SCALE GENOMIC DNA]</scope>
    <source>
        <strain evidence="5">KB18</strain>
    </source>
</reference>
<dbReference type="Proteomes" id="UP000596035">
    <property type="component" value="Chromosome"/>
</dbReference>
<evidence type="ECO:0000313" key="4">
    <source>
        <dbReference type="EMBL" id="QQR31871.1"/>
    </source>
</evidence>
<dbReference type="CDD" id="cd19078">
    <property type="entry name" value="AKR_AKR13C1_2"/>
    <property type="match status" value="1"/>
</dbReference>
<dbReference type="Gene3D" id="3.20.20.100">
    <property type="entry name" value="NADP-dependent oxidoreductase domain"/>
    <property type="match status" value="1"/>
</dbReference>
<reference evidence="3" key="1">
    <citation type="journal article" date="2017" name="Genome Announc.">
        <title>High-Quality Whole-Genome Sequences of the Oligo-Mouse-Microbiota Bacterial Community.</title>
        <authorList>
            <person name="Garzetti D."/>
            <person name="Brugiroux S."/>
            <person name="Bunk B."/>
            <person name="Pukall R."/>
            <person name="McCoy K.D."/>
            <person name="Macpherson A.J."/>
            <person name="Stecher B."/>
        </authorList>
    </citation>
    <scope>NUCLEOTIDE SEQUENCE</scope>
    <source>
        <strain evidence="3">KB18</strain>
    </source>
</reference>
<dbReference type="PANTHER" id="PTHR43625">
    <property type="entry name" value="AFLATOXIN B1 ALDEHYDE REDUCTASE"/>
    <property type="match status" value="1"/>
</dbReference>
<dbReference type="KEGG" id="amur:ADH66_19170"/>
<dbReference type="GO" id="GO:0005737">
    <property type="term" value="C:cytoplasm"/>
    <property type="evidence" value="ECO:0007669"/>
    <property type="project" value="TreeGrafter"/>
</dbReference>